<accession>A0ABQ6PZH6</accession>
<evidence type="ECO:0000313" key="2">
    <source>
        <dbReference type="Proteomes" id="UP001307705"/>
    </source>
</evidence>
<dbReference type="Proteomes" id="UP001307705">
    <property type="component" value="Unassembled WGS sequence"/>
</dbReference>
<dbReference type="InterPro" id="IPR025316">
    <property type="entry name" value="DUF4221"/>
</dbReference>
<evidence type="ECO:0008006" key="3">
    <source>
        <dbReference type="Google" id="ProtNLM"/>
    </source>
</evidence>
<comment type="caution">
    <text evidence="1">The sequence shown here is derived from an EMBL/GenBank/DDBJ whole genome shotgun (WGS) entry which is preliminary data.</text>
</comment>
<dbReference type="EMBL" id="BTPE01000004">
    <property type="protein sequence ID" value="GMQ33356.1"/>
    <property type="molecule type" value="Genomic_DNA"/>
</dbReference>
<organism evidence="1 2">
    <name type="scientific">Algoriphagus taiwanensis</name>
    <dbReference type="NCBI Taxonomy" id="1445656"/>
    <lineage>
        <taxon>Bacteria</taxon>
        <taxon>Pseudomonadati</taxon>
        <taxon>Bacteroidota</taxon>
        <taxon>Cytophagia</taxon>
        <taxon>Cytophagales</taxon>
        <taxon>Cyclobacteriaceae</taxon>
        <taxon>Algoriphagus</taxon>
    </lineage>
</organism>
<name>A0ABQ6PZH6_9BACT</name>
<evidence type="ECO:0000313" key="1">
    <source>
        <dbReference type="EMBL" id="GMQ33356.1"/>
    </source>
</evidence>
<dbReference type="Pfam" id="PF13970">
    <property type="entry name" value="DUF4221"/>
    <property type="match status" value="1"/>
</dbReference>
<gene>
    <name evidence="1" type="ORF">Ataiwa_16280</name>
</gene>
<reference evidence="1 2" key="1">
    <citation type="submission" date="2023-08" db="EMBL/GenBank/DDBJ databases">
        <title>Draft genome sequence of Algoriphagus taiwanensis.</title>
        <authorList>
            <person name="Takatani N."/>
            <person name="Hosokawa M."/>
            <person name="Sawabe T."/>
        </authorList>
    </citation>
    <scope>NUCLEOTIDE SEQUENCE [LARGE SCALE GENOMIC DNA]</scope>
    <source>
        <strain evidence="1 2">JCM 19755</strain>
    </source>
</reference>
<protein>
    <recommendedName>
        <fullName evidence="3">DUF4221 domain-containing protein</fullName>
    </recommendedName>
</protein>
<keyword evidence="2" id="KW-1185">Reference proteome</keyword>
<proteinExistence type="predicted"/>
<sequence length="390" mass="45685">MIRWKILRQSINSLLGVILLWSCSDKKIDSEQDIFLEFSERKEFLIGWDGLYNSTYAPFHLDDTWEKGLIYNYMNHSLDSIFFEKDSAYSKTGEPMEVEGPSGVGKIGSFFVWKDTIVLFTVNEFFFKSLETGQVKKKLIKNYPEFKDNVFMSIRSSSIFENRFTSFDSEDDKAIFFISDEIQMDQMIWKFDFQNDLFEKIPIKLDTIKLKNYSPKFRIKRGSISGMDAPSLSLINQKLILSFPGFCDFIVFELQDQSQRDFSYESGLFPLERVISDFPSEELEIREAIDLSSAWQNQVTFGPFGYLEKEEVYFRLVVGPKQENSQQDADIFIEIFDKGFNKLVEKNLSSINQDIKRNYAFTKHGLALIAKDQPDEDVMYFYYLDILRSK</sequence>